<dbReference type="EMBL" id="VSSQ01031102">
    <property type="protein sequence ID" value="MPM81875.1"/>
    <property type="molecule type" value="Genomic_DNA"/>
</dbReference>
<evidence type="ECO:0000313" key="1">
    <source>
        <dbReference type="EMBL" id="MPM81875.1"/>
    </source>
</evidence>
<reference evidence="1" key="1">
    <citation type="submission" date="2019-08" db="EMBL/GenBank/DDBJ databases">
        <authorList>
            <person name="Kucharzyk K."/>
            <person name="Murdoch R.W."/>
            <person name="Higgins S."/>
            <person name="Loffler F."/>
        </authorList>
    </citation>
    <scope>NUCLEOTIDE SEQUENCE</scope>
</reference>
<organism evidence="1">
    <name type="scientific">bioreactor metagenome</name>
    <dbReference type="NCBI Taxonomy" id="1076179"/>
    <lineage>
        <taxon>unclassified sequences</taxon>
        <taxon>metagenomes</taxon>
        <taxon>ecological metagenomes</taxon>
    </lineage>
</organism>
<dbReference type="AlphaFoldDB" id="A0A645CYC6"/>
<gene>
    <name evidence="1" type="ORF">SDC9_128932</name>
</gene>
<accession>A0A645CYC6</accession>
<protein>
    <submittedName>
        <fullName evidence="1">Uncharacterized protein</fullName>
    </submittedName>
</protein>
<sequence length="129" mass="14144">MVLKVFHKKCGGCASGINGDLPVFWQVSATGVMVKDLDRGLFGKALECGQRLGIHQGDLLQVAVFQITIFHERQFRTIQVDEAFDVTVHACRQDHLGGFIQQPGAVSRSEGVKVSLFVGKDHFHALILA</sequence>
<comment type="caution">
    <text evidence="1">The sequence shown here is derived from an EMBL/GenBank/DDBJ whole genome shotgun (WGS) entry which is preliminary data.</text>
</comment>
<proteinExistence type="predicted"/>
<name>A0A645CYC6_9ZZZZ</name>